<protein>
    <submittedName>
        <fullName evidence="2">Uncharacterized protein DUF4861</fullName>
    </submittedName>
</protein>
<dbReference type="Proteomes" id="UP000256779">
    <property type="component" value="Unassembled WGS sequence"/>
</dbReference>
<comment type="caution">
    <text evidence="2">The sequence shown here is derived from an EMBL/GenBank/DDBJ whole genome shotgun (WGS) entry which is preliminary data.</text>
</comment>
<dbReference type="RefSeq" id="WP_170147934.1">
    <property type="nucleotide sequence ID" value="NZ_QREG01000006.1"/>
</dbReference>
<sequence>MRQPKTIFTTLHHLLIFLSCVLAFGCEEHPQDLRFQLVNPIDLHRNGEVVTINVKGMNLSKHYTASSDAFAGLPVQHVDLDQDGLWDQLLIALDFGPAEQKEVSFLEAEHQSEESAANSITFSVRKEGVYTGLEIHEMDRKRGAVQAAGDPFFHLEGPGIENDKVAFRTFFDPRNGKDIYGKLTEQPVLKRAGIASSWHKPADWGMDILQVGKSLGAGGLAVSEEGQLYRLGDADKSRYQLRYEGSLAAAHRITFTGWDAGSKKINGYEQLTLQKGNYYYHNEIGLSDSSLTLAVGMPNFKSDTLLYTRHNDKLASIWTYAPQADGTATHLGMAIMFAHEQYQGHDAIRDGGAIANTSYVKLSGKGHNDIWFFACWEMSDEYFSTQEHFERYLQQEADKLSNKIEIIRI</sequence>
<accession>A0A3D9L5K4</accession>
<keyword evidence="3" id="KW-1185">Reference proteome</keyword>
<evidence type="ECO:0000256" key="1">
    <source>
        <dbReference type="SAM" id="SignalP"/>
    </source>
</evidence>
<organism evidence="2 3">
    <name type="scientific">Marinoscillum furvescens DSM 4134</name>
    <dbReference type="NCBI Taxonomy" id="1122208"/>
    <lineage>
        <taxon>Bacteria</taxon>
        <taxon>Pseudomonadati</taxon>
        <taxon>Bacteroidota</taxon>
        <taxon>Cytophagia</taxon>
        <taxon>Cytophagales</taxon>
        <taxon>Reichenbachiellaceae</taxon>
        <taxon>Marinoscillum</taxon>
    </lineage>
</organism>
<proteinExistence type="predicted"/>
<keyword evidence="1" id="KW-0732">Signal</keyword>
<feature type="signal peptide" evidence="1">
    <location>
        <begin position="1"/>
        <end position="23"/>
    </location>
</feature>
<dbReference type="Pfam" id="PF16153">
    <property type="entry name" value="DUF4861"/>
    <property type="match status" value="1"/>
</dbReference>
<dbReference type="InterPro" id="IPR032342">
    <property type="entry name" value="DUF4861"/>
</dbReference>
<dbReference type="AlphaFoldDB" id="A0A3D9L5K4"/>
<dbReference type="EMBL" id="QREG01000006">
    <property type="protein sequence ID" value="REE00084.1"/>
    <property type="molecule type" value="Genomic_DNA"/>
</dbReference>
<evidence type="ECO:0000313" key="3">
    <source>
        <dbReference type="Proteomes" id="UP000256779"/>
    </source>
</evidence>
<name>A0A3D9L5K4_MARFU</name>
<feature type="chain" id="PRO_5017750589" evidence="1">
    <location>
        <begin position="24"/>
        <end position="409"/>
    </location>
</feature>
<reference evidence="2 3" key="1">
    <citation type="submission" date="2018-07" db="EMBL/GenBank/DDBJ databases">
        <title>Genomic Encyclopedia of Type Strains, Phase IV (KMG-IV): sequencing the most valuable type-strain genomes for metagenomic binning, comparative biology and taxonomic classification.</title>
        <authorList>
            <person name="Goeker M."/>
        </authorList>
    </citation>
    <scope>NUCLEOTIDE SEQUENCE [LARGE SCALE GENOMIC DNA]</scope>
    <source>
        <strain evidence="2 3">DSM 4134</strain>
    </source>
</reference>
<gene>
    <name evidence="2" type="ORF">C7460_10621</name>
</gene>
<evidence type="ECO:0000313" key="2">
    <source>
        <dbReference type="EMBL" id="REE00084.1"/>
    </source>
</evidence>
<dbReference type="PROSITE" id="PS51257">
    <property type="entry name" value="PROKAR_LIPOPROTEIN"/>
    <property type="match status" value="1"/>
</dbReference>